<keyword evidence="2" id="KW-1185">Reference proteome</keyword>
<evidence type="ECO:0008006" key="3">
    <source>
        <dbReference type="Google" id="ProtNLM"/>
    </source>
</evidence>
<organism evidence="1 2">
    <name type="scientific">Pedosphaera parvula (strain Ellin514)</name>
    <dbReference type="NCBI Taxonomy" id="320771"/>
    <lineage>
        <taxon>Bacteria</taxon>
        <taxon>Pseudomonadati</taxon>
        <taxon>Verrucomicrobiota</taxon>
        <taxon>Pedosphaerae</taxon>
        <taxon>Pedosphaerales</taxon>
        <taxon>Pedosphaeraceae</taxon>
        <taxon>Pedosphaera</taxon>
    </lineage>
</organism>
<evidence type="ECO:0000313" key="2">
    <source>
        <dbReference type="Proteomes" id="UP000003688"/>
    </source>
</evidence>
<dbReference type="InterPro" id="IPR023393">
    <property type="entry name" value="START-like_dom_sf"/>
</dbReference>
<dbReference type="CDD" id="cd07812">
    <property type="entry name" value="SRPBCC"/>
    <property type="match status" value="1"/>
</dbReference>
<evidence type="ECO:0000313" key="1">
    <source>
        <dbReference type="EMBL" id="EEF63452.1"/>
    </source>
</evidence>
<dbReference type="SUPFAM" id="SSF55961">
    <property type="entry name" value="Bet v1-like"/>
    <property type="match status" value="1"/>
</dbReference>
<comment type="caution">
    <text evidence="1">The sequence shown here is derived from an EMBL/GenBank/DDBJ whole genome shotgun (WGS) entry which is preliminary data.</text>
</comment>
<dbReference type="AlphaFoldDB" id="B9XAB1"/>
<dbReference type="OrthoDB" id="9803476at2"/>
<gene>
    <name evidence="1" type="ORF">Cflav_PD6087</name>
</gene>
<reference evidence="1 2" key="1">
    <citation type="journal article" date="2011" name="J. Bacteriol.">
        <title>Genome sequence of 'Pedosphaera parvula' Ellin514, an aerobic Verrucomicrobial isolate from pasture soil.</title>
        <authorList>
            <person name="Kant R."/>
            <person name="van Passel M.W."/>
            <person name="Sangwan P."/>
            <person name="Palva A."/>
            <person name="Lucas S."/>
            <person name="Copeland A."/>
            <person name="Lapidus A."/>
            <person name="Glavina Del Rio T."/>
            <person name="Dalin E."/>
            <person name="Tice H."/>
            <person name="Bruce D."/>
            <person name="Goodwin L."/>
            <person name="Pitluck S."/>
            <person name="Chertkov O."/>
            <person name="Larimer F.W."/>
            <person name="Land M.L."/>
            <person name="Hauser L."/>
            <person name="Brettin T.S."/>
            <person name="Detter J.C."/>
            <person name="Han S."/>
            <person name="de Vos W.M."/>
            <person name="Janssen P.H."/>
            <person name="Smidt H."/>
        </authorList>
    </citation>
    <scope>NUCLEOTIDE SEQUENCE [LARGE SCALE GENOMIC DNA]</scope>
    <source>
        <strain evidence="1 2">Ellin514</strain>
    </source>
</reference>
<accession>B9XAB1</accession>
<dbReference type="Proteomes" id="UP000003688">
    <property type="component" value="Unassembled WGS sequence"/>
</dbReference>
<dbReference type="Gene3D" id="3.30.530.20">
    <property type="match status" value="1"/>
</dbReference>
<protein>
    <recommendedName>
        <fullName evidence="3">Activator of Hsp90 ATPase 1 family protein</fullName>
    </recommendedName>
</protein>
<name>B9XAB1_PEDPL</name>
<proteinExistence type="predicted"/>
<dbReference type="EMBL" id="ABOX02000001">
    <property type="protein sequence ID" value="EEF63452.1"/>
    <property type="molecule type" value="Genomic_DNA"/>
</dbReference>
<dbReference type="RefSeq" id="WP_007412759.1">
    <property type="nucleotide sequence ID" value="NZ_ABOX02000001.1"/>
</dbReference>
<sequence>MNLRLRERSVIKRPIDVVWRYVTDPRRFVEWNKKLMPTGLPEAFRQGETFQSQYQWHGRSISGHTRVEQLLPSVLKLHHSRFSGNGIRPDMEVIEEIQLTQKGVNTIVTKTVTIMNHGIPLFFVLIGWLIGNFGKRVEADYLKELCEKQESQSLQNGRLS</sequence>